<evidence type="ECO:0000313" key="2">
    <source>
        <dbReference type="EMBL" id="UOB21215.1"/>
    </source>
</evidence>
<protein>
    <submittedName>
        <fullName evidence="2">Uncharacterized protein</fullName>
    </submittedName>
</protein>
<feature type="coiled-coil region" evidence="1">
    <location>
        <begin position="253"/>
        <end position="287"/>
    </location>
</feature>
<proteinExistence type="predicted"/>
<evidence type="ECO:0000256" key="1">
    <source>
        <dbReference type="SAM" id="Coils"/>
    </source>
</evidence>
<dbReference type="EMBL" id="CP094348">
    <property type="protein sequence ID" value="UOB21215.1"/>
    <property type="molecule type" value="Genomic_DNA"/>
</dbReference>
<organism evidence="2 3">
    <name type="scientific">Macrococcus armenti</name>
    <dbReference type="NCBI Taxonomy" id="2875764"/>
    <lineage>
        <taxon>Bacteria</taxon>
        <taxon>Bacillati</taxon>
        <taxon>Bacillota</taxon>
        <taxon>Bacilli</taxon>
        <taxon>Bacillales</taxon>
        <taxon>Staphylococcaceae</taxon>
        <taxon>Macrococcus</taxon>
    </lineage>
</organism>
<sequence length="307" mass="35940">MDNQHILSRSIGYSNFYLIIESEGTRIYSDKERTHHIGDISDYNYSILKAISIDDTDGHITVLLQSGSMLIGWVELQDSLLLYRKQHEQVEIDLTQYKTSELSLLIDDKKDYQLAFNTYNLSSRYYCFYKGERMEVIYKGKNMLAIVESKYVAHQVALEVEDVTIEQTIVYSTSKFNEALEQHYFDFNRPFTIIAAYPELGRLKVKQGERTGWISNSAASYSVQIEEKSDETIYSEHMNYCYIHETELTQSVVKRLLNENISLRNQLIKASEQRDRIETLYQNLKKSKLGSIQVKIWERRKKGGKKR</sequence>
<accession>A0ABY3ZWC4</accession>
<reference evidence="2" key="1">
    <citation type="submission" date="2022-03" db="EMBL/GenBank/DDBJ databases">
        <authorList>
            <person name="Vrbovska V."/>
            <person name="Kovarovic V."/>
            <person name="Botka T."/>
            <person name="Pantucek R."/>
        </authorList>
    </citation>
    <scope>NUCLEOTIDE SEQUENCE</scope>
    <source>
        <strain evidence="2">CCM 2609</strain>
    </source>
</reference>
<keyword evidence="3" id="KW-1185">Reference proteome</keyword>
<dbReference type="Proteomes" id="UP000830343">
    <property type="component" value="Chromosome"/>
</dbReference>
<name>A0ABY3ZWC4_9STAP</name>
<reference evidence="2" key="2">
    <citation type="submission" date="2022-04" db="EMBL/GenBank/DDBJ databases">
        <title>Antimicrobial genetic elements in methicillin-resistant Macrococcus armenti.</title>
        <authorList>
            <person name="Keller J.E."/>
            <person name="Schwendener S."/>
            <person name="Pantucek R."/>
            <person name="Perreten V."/>
        </authorList>
    </citation>
    <scope>NUCLEOTIDE SEQUENCE</scope>
    <source>
        <strain evidence="2">CCM 2609</strain>
    </source>
</reference>
<dbReference type="RefSeq" id="WP_243366682.1">
    <property type="nucleotide sequence ID" value="NZ_CP094348.1"/>
</dbReference>
<evidence type="ECO:0000313" key="3">
    <source>
        <dbReference type="Proteomes" id="UP000830343"/>
    </source>
</evidence>
<keyword evidence="1" id="KW-0175">Coiled coil</keyword>
<gene>
    <name evidence="2" type="ORF">MRZ06_03795</name>
</gene>